<gene>
    <name evidence="8" type="ORF">LMJF_21_1530</name>
</gene>
<dbReference type="PANTHER" id="PTHR12770:SF31">
    <property type="entry name" value="RUS FAMILY MEMBER 1"/>
    <property type="match status" value="1"/>
</dbReference>
<dbReference type="OMA" id="APRLEWC"/>
<reference evidence="8 9" key="2">
    <citation type="journal article" date="2011" name="Genome Res.">
        <title>Chromosome and gene copy number variation allow major structural change between species and strains of Leishmania.</title>
        <authorList>
            <person name="Rogers M.B."/>
            <person name="Hilley J.D."/>
            <person name="Dickens N.J."/>
            <person name="Wilkes J."/>
            <person name="Bates P.A."/>
            <person name="Depledge D.P."/>
            <person name="Harris D."/>
            <person name="Her Y."/>
            <person name="Herzyk P."/>
            <person name="Imamura H."/>
            <person name="Otto T.D."/>
            <person name="Sanders M."/>
            <person name="Seeger K."/>
            <person name="Dujardin J.C."/>
            <person name="Berriman M."/>
            <person name="Smith D.F."/>
            <person name="Hertz-Fowler C."/>
            <person name="Mottram J.C."/>
        </authorList>
    </citation>
    <scope>NUCLEOTIDE SEQUENCE [LARGE SCALE GENOMIC DNA]</scope>
    <source>
        <strain evidence="9">MHOM/IL/81/Friedlin</strain>
    </source>
</reference>
<dbReference type="VEuPathDB" id="TriTrypDB:LMJLV39_210023400"/>
<dbReference type="AlphaFoldDB" id="Q4QC42"/>
<evidence type="ECO:0000256" key="5">
    <source>
        <dbReference type="ARBA" id="ARBA00023136"/>
    </source>
</evidence>
<accession>Q4QC42</accession>
<dbReference type="VEuPathDB" id="TriTrypDB:LmjF.21.1530"/>
<proteinExistence type="inferred from homology"/>
<evidence type="ECO:0000313" key="9">
    <source>
        <dbReference type="Proteomes" id="UP000000542"/>
    </source>
</evidence>
<keyword evidence="3" id="KW-0812">Transmembrane</keyword>
<dbReference type="eggNOG" id="KOG4249">
    <property type="taxonomic scope" value="Eukaryota"/>
</dbReference>
<dbReference type="InParanoid" id="Q4QC42"/>
<dbReference type="GeneID" id="5651713"/>
<keyword evidence="4" id="KW-1133">Transmembrane helix</keyword>
<reference evidence="8 9" key="1">
    <citation type="journal article" date="2005" name="Science">
        <title>The genome of the kinetoplastid parasite, Leishmania major.</title>
        <authorList>
            <person name="Ivens A.C."/>
            <person name="Peacock C.S."/>
            <person name="Worthey E.A."/>
            <person name="Murphy L."/>
            <person name="Aggarwal G."/>
            <person name="Berriman M."/>
            <person name="Sisk E."/>
            <person name="Rajandream M.A."/>
            <person name="Adlem E."/>
            <person name="Aert R."/>
            <person name="Anupama A."/>
            <person name="Apostolou Z."/>
            <person name="Attipoe P."/>
            <person name="Bason N."/>
            <person name="Bauser C."/>
            <person name="Beck A."/>
            <person name="Beverley S.M."/>
            <person name="Bianchettin G."/>
            <person name="Borzym K."/>
            <person name="Bothe G."/>
            <person name="Bruschi C.V."/>
            <person name="Collins M."/>
            <person name="Cadag E."/>
            <person name="Ciarloni L."/>
            <person name="Clayton C."/>
            <person name="Coulson R.M."/>
            <person name="Cronin A."/>
            <person name="Cruz A.K."/>
            <person name="Davies R.M."/>
            <person name="De Gaudenzi J."/>
            <person name="Dobson D.E."/>
            <person name="Duesterhoeft A."/>
            <person name="Fazelina G."/>
            <person name="Fosker N."/>
            <person name="Frasch A.C."/>
            <person name="Fraser A."/>
            <person name="Fuchs M."/>
            <person name="Gabel C."/>
            <person name="Goble A."/>
            <person name="Goffeau A."/>
            <person name="Harris D."/>
            <person name="Hertz-Fowler C."/>
            <person name="Hilbert H."/>
            <person name="Horn D."/>
            <person name="Huang Y."/>
            <person name="Klages S."/>
            <person name="Knights A."/>
            <person name="Kube M."/>
            <person name="Larke N."/>
            <person name="Litvin L."/>
            <person name="Lord A."/>
            <person name="Louie T."/>
            <person name="Marra M."/>
            <person name="Masuy D."/>
            <person name="Matthews K."/>
            <person name="Michaeli S."/>
            <person name="Mottram J.C."/>
            <person name="Muller-Auer S."/>
            <person name="Munden H."/>
            <person name="Nelson S."/>
            <person name="Norbertczak H."/>
            <person name="Oliver K."/>
            <person name="O'neil S."/>
            <person name="Pentony M."/>
            <person name="Pohl T.M."/>
            <person name="Price C."/>
            <person name="Purnelle B."/>
            <person name="Quail M.A."/>
            <person name="Rabbinowitsch E."/>
            <person name="Reinhardt R."/>
            <person name="Rieger M."/>
            <person name="Rinta J."/>
            <person name="Robben J."/>
            <person name="Robertson L."/>
            <person name="Ruiz J.C."/>
            <person name="Rutter S."/>
            <person name="Saunders D."/>
            <person name="Schafer M."/>
            <person name="Schein J."/>
            <person name="Schwartz D.C."/>
            <person name="Seeger K."/>
            <person name="Seyler A."/>
            <person name="Sharp S."/>
            <person name="Shin H."/>
            <person name="Sivam D."/>
            <person name="Squares R."/>
            <person name="Squares S."/>
            <person name="Tosato V."/>
            <person name="Vogt C."/>
            <person name="Volckaert G."/>
            <person name="Wambutt R."/>
            <person name="Warren T."/>
            <person name="Wedler H."/>
            <person name="Woodward J."/>
            <person name="Zhou S."/>
            <person name="Zimmermann W."/>
            <person name="Smith D.F."/>
            <person name="Blackwell J.M."/>
            <person name="Stuart K.D."/>
            <person name="Barrell B."/>
            <person name="Myler P.J."/>
        </authorList>
    </citation>
    <scope>NUCLEOTIDE SEQUENCE [LARGE SCALE GENOMIC DNA]</scope>
    <source>
        <strain evidence="9">MHOM/IL/81/Friedlin</strain>
    </source>
</reference>
<name>Q4QC42_LEIMA</name>
<dbReference type="PANTHER" id="PTHR12770">
    <property type="entry name" value="RUS1 FAMILY PROTEIN C16ORF58"/>
    <property type="match status" value="1"/>
</dbReference>
<dbReference type="GO" id="GO:0016020">
    <property type="term" value="C:membrane"/>
    <property type="evidence" value="ECO:0007669"/>
    <property type="project" value="UniProtKB-SubCell"/>
</dbReference>
<dbReference type="Proteomes" id="UP000000542">
    <property type="component" value="Chromosome 21"/>
</dbReference>
<dbReference type="VEuPathDB" id="TriTrypDB:LMJFC_210025400"/>
<feature type="domain" description="Protein root UVB sensitive/RUS" evidence="7">
    <location>
        <begin position="59"/>
        <end position="298"/>
    </location>
</feature>
<evidence type="ECO:0000256" key="2">
    <source>
        <dbReference type="ARBA" id="ARBA00007558"/>
    </source>
</evidence>
<comment type="similarity">
    <text evidence="2">Belongs to the RUS1 family.</text>
</comment>
<evidence type="ECO:0000256" key="6">
    <source>
        <dbReference type="SAM" id="MobiDB-lite"/>
    </source>
</evidence>
<dbReference type="VEuPathDB" id="TriTrypDB:LMJSD75_210023600"/>
<dbReference type="KEGG" id="lma:LMJF_21_1530"/>
<dbReference type="EMBL" id="FR796417">
    <property type="protein sequence ID" value="CAJ04889.1"/>
    <property type="molecule type" value="Genomic_DNA"/>
</dbReference>
<dbReference type="Pfam" id="PF04884">
    <property type="entry name" value="UVB_sens_prot"/>
    <property type="match status" value="1"/>
</dbReference>
<evidence type="ECO:0000256" key="1">
    <source>
        <dbReference type="ARBA" id="ARBA00004370"/>
    </source>
</evidence>
<dbReference type="HOGENOM" id="CLU_405712_0_0_1"/>
<dbReference type="InterPro" id="IPR054549">
    <property type="entry name" value="UVB_sens_RUS_dom"/>
</dbReference>
<evidence type="ECO:0000256" key="4">
    <source>
        <dbReference type="ARBA" id="ARBA00022989"/>
    </source>
</evidence>
<comment type="subcellular location">
    <subcellularLocation>
        <location evidence="1">Membrane</location>
    </subcellularLocation>
</comment>
<evidence type="ECO:0000259" key="7">
    <source>
        <dbReference type="Pfam" id="PF04884"/>
    </source>
</evidence>
<sequence>MLQEYTGERCVSYRVNPQRGGCVETVAEVDAQDFFTEPGGLVTSPTTPSTPAGSTSARQARRRVVTTLERILLPDGYPSSVTEDLLPFALWDLAQVLAKNVTATLSTRAVLLGVGVGESKADLTSATLSWMMQDGTRMIGSVVFAPLIPQGLECRAKTWQLVADFTTDIANLLELCAPWLPGGQTTFRVVLVAASVVKALGSVCRNCTRASFTRHFALRNNAADIAAKASTRSSVGSFIGLVLGVAVAYIVPATSRSLNLVVFALGSVLHIFASYRSVRGVQLKHLNAPRLEWCLVQYSLFEAKVLIASKKDSGPLSVMPILDVSPRSANAAERLLILPSLRAVPPPSDSFYDSVRGFLCRYCFPPTLTLRIHCGASLFRLLQHQRGLTTRCKHELVQQVESALASRGIALLVDDVDMTYYVILPEYFTVEGVPAMWVRYKRQYGDDLTCMEAKQRQSAAARAAQRRQDGAASLSPSGAAVAAPDAGHGLDEAGRRAAQAEAELERLQKERVVVPPHILPLAYRQLWAYFYAFMHYRAVRLRREGPLTHAKDVLEGLHKNRSLECQRLHIITALRADGTLEAGHSDASDVPHSPAQFEEITSPASTTSDVPLERRVVPALATRAGGDDGDDGDNTAAPSYDGLHPQFIEFVRALRMTGWELDELLVGNEGYTTVVHYL</sequence>
<evidence type="ECO:0000313" key="8">
    <source>
        <dbReference type="EMBL" id="CAJ04889.1"/>
    </source>
</evidence>
<keyword evidence="9" id="KW-1185">Reference proteome</keyword>
<evidence type="ECO:0000256" key="3">
    <source>
        <dbReference type="ARBA" id="ARBA00022692"/>
    </source>
</evidence>
<protein>
    <recommendedName>
        <fullName evidence="7">Protein root UVB sensitive/RUS domain-containing protein</fullName>
    </recommendedName>
</protein>
<feature type="compositionally biased region" description="Low complexity" evidence="6">
    <location>
        <begin position="38"/>
        <end position="56"/>
    </location>
</feature>
<dbReference type="RefSeq" id="XP_001683106.1">
    <property type="nucleotide sequence ID" value="XM_001683054.1"/>
</dbReference>
<feature type="region of interest" description="Disordered" evidence="6">
    <location>
        <begin position="461"/>
        <end position="495"/>
    </location>
</feature>
<keyword evidence="5" id="KW-0472">Membrane</keyword>
<organism evidence="8 9">
    <name type="scientific">Leishmania major</name>
    <dbReference type="NCBI Taxonomy" id="5664"/>
    <lineage>
        <taxon>Eukaryota</taxon>
        <taxon>Discoba</taxon>
        <taxon>Euglenozoa</taxon>
        <taxon>Kinetoplastea</taxon>
        <taxon>Metakinetoplastina</taxon>
        <taxon>Trypanosomatida</taxon>
        <taxon>Trypanosomatidae</taxon>
        <taxon>Leishmaniinae</taxon>
        <taxon>Leishmania</taxon>
    </lineage>
</organism>
<feature type="region of interest" description="Disordered" evidence="6">
    <location>
        <begin position="37"/>
        <end position="59"/>
    </location>
</feature>
<dbReference type="InterPro" id="IPR006968">
    <property type="entry name" value="RUS_fam"/>
</dbReference>